<dbReference type="AlphaFoldDB" id="A0A7W6H1G4"/>
<keyword evidence="3" id="KW-0804">Transcription</keyword>
<feature type="domain" description="HTH cro/C1-type" evidence="4">
    <location>
        <begin position="11"/>
        <end position="65"/>
    </location>
</feature>
<dbReference type="Pfam" id="PF01381">
    <property type="entry name" value="HTH_3"/>
    <property type="match status" value="1"/>
</dbReference>
<proteinExistence type="predicted"/>
<dbReference type="GO" id="GO:0005829">
    <property type="term" value="C:cytosol"/>
    <property type="evidence" value="ECO:0007669"/>
    <property type="project" value="TreeGrafter"/>
</dbReference>
<evidence type="ECO:0000259" key="4">
    <source>
        <dbReference type="PROSITE" id="PS50943"/>
    </source>
</evidence>
<keyword evidence="2" id="KW-0238">DNA-binding</keyword>
<organism evidence="5 6">
    <name type="scientific">Sulfitobacter undariae</name>
    <dbReference type="NCBI Taxonomy" id="1563671"/>
    <lineage>
        <taxon>Bacteria</taxon>
        <taxon>Pseudomonadati</taxon>
        <taxon>Pseudomonadota</taxon>
        <taxon>Alphaproteobacteria</taxon>
        <taxon>Rhodobacterales</taxon>
        <taxon>Roseobacteraceae</taxon>
        <taxon>Sulfitobacter</taxon>
    </lineage>
</organism>
<dbReference type="InterPro" id="IPR001387">
    <property type="entry name" value="Cro/C1-type_HTH"/>
</dbReference>
<dbReference type="GO" id="GO:0003677">
    <property type="term" value="F:DNA binding"/>
    <property type="evidence" value="ECO:0007669"/>
    <property type="project" value="UniProtKB-KW"/>
</dbReference>
<dbReference type="CDD" id="cd00093">
    <property type="entry name" value="HTH_XRE"/>
    <property type="match status" value="1"/>
</dbReference>
<dbReference type="SMART" id="SM00530">
    <property type="entry name" value="HTH_XRE"/>
    <property type="match status" value="1"/>
</dbReference>
<sequence>MTRESETGSRIRERRVMQGVKQADLARAIGISASYLNLIEHNRRKIGGKLLLGIAAALEVEPQALTEGAEAALLGALGEAAVNAAMSEHDAQHAEAFASRFPQWAEALAVSQRRIAVLERTVESLSDRMAHDPYLADSMHELLSTAAAVRSTAEILAGEGALEQEWQDRFHANLDADSRRLAQSAQVLVGYLEQSKGAAAAGLSPQNEVEAFLADRDFHFPQFEKQNLPTTLVDGLIKQEAASLSDAARFTLRRVLEQVRGDAGVLLLADLQTGINEEGLQPVLLARRFSVPVALVLRRLAALPALGAGLVVCDRSGTVIFRKSVDGFSVPRFDSCCPLWPLFAALAAPGAVLRERVGQLGRAQVQFDAFATTDLGVAHEYNTPVPAHGVMLLLPAPAGDVRMEVRAVGATCRICPQEKCHARREPSIMG</sequence>
<evidence type="ECO:0000313" key="5">
    <source>
        <dbReference type="EMBL" id="MBB3994728.1"/>
    </source>
</evidence>
<dbReference type="Proteomes" id="UP000530268">
    <property type="component" value="Unassembled WGS sequence"/>
</dbReference>
<dbReference type="PROSITE" id="PS50943">
    <property type="entry name" value="HTH_CROC1"/>
    <property type="match status" value="1"/>
</dbReference>
<dbReference type="Pfam" id="PF09856">
    <property type="entry name" value="ScfRs"/>
    <property type="match status" value="1"/>
</dbReference>
<dbReference type="InterPro" id="IPR050807">
    <property type="entry name" value="TransReg_Diox_bact_type"/>
</dbReference>
<reference evidence="5 6" key="1">
    <citation type="submission" date="2020-08" db="EMBL/GenBank/DDBJ databases">
        <title>Genomic Encyclopedia of Type Strains, Phase IV (KMG-IV): sequencing the most valuable type-strain genomes for metagenomic binning, comparative biology and taxonomic classification.</title>
        <authorList>
            <person name="Goeker M."/>
        </authorList>
    </citation>
    <scope>NUCLEOTIDE SEQUENCE [LARGE SCALE GENOMIC DNA]</scope>
    <source>
        <strain evidence="5 6">DSM 102234</strain>
    </source>
</reference>
<dbReference type="InterPro" id="IPR010982">
    <property type="entry name" value="Lambda_DNA-bd_dom_sf"/>
</dbReference>
<accession>A0A7W6H1G4</accession>
<dbReference type="SUPFAM" id="SSF47413">
    <property type="entry name" value="lambda repressor-like DNA-binding domains"/>
    <property type="match status" value="1"/>
</dbReference>
<gene>
    <name evidence="5" type="ORF">GGR95_002376</name>
</gene>
<dbReference type="InterPro" id="IPR018653">
    <property type="entry name" value="ScfR_C"/>
</dbReference>
<dbReference type="PANTHER" id="PTHR46797">
    <property type="entry name" value="HTH-TYPE TRANSCRIPTIONAL REGULATOR"/>
    <property type="match status" value="1"/>
</dbReference>
<evidence type="ECO:0000313" key="6">
    <source>
        <dbReference type="Proteomes" id="UP000530268"/>
    </source>
</evidence>
<comment type="caution">
    <text evidence="5">The sequence shown here is derived from an EMBL/GenBank/DDBJ whole genome shotgun (WGS) entry which is preliminary data.</text>
</comment>
<dbReference type="GO" id="GO:0003700">
    <property type="term" value="F:DNA-binding transcription factor activity"/>
    <property type="evidence" value="ECO:0007669"/>
    <property type="project" value="TreeGrafter"/>
</dbReference>
<name>A0A7W6H1G4_9RHOB</name>
<evidence type="ECO:0000256" key="2">
    <source>
        <dbReference type="ARBA" id="ARBA00023125"/>
    </source>
</evidence>
<dbReference type="RefSeq" id="WP_184566004.1">
    <property type="nucleotide sequence ID" value="NZ_JACIEI010000007.1"/>
</dbReference>
<evidence type="ECO:0000256" key="1">
    <source>
        <dbReference type="ARBA" id="ARBA00023015"/>
    </source>
</evidence>
<protein>
    <recommendedName>
        <fullName evidence="4">HTH cro/C1-type domain-containing protein</fullName>
    </recommendedName>
</protein>
<keyword evidence="6" id="KW-1185">Reference proteome</keyword>
<keyword evidence="1" id="KW-0805">Transcription regulation</keyword>
<evidence type="ECO:0000256" key="3">
    <source>
        <dbReference type="ARBA" id="ARBA00023163"/>
    </source>
</evidence>
<dbReference type="PANTHER" id="PTHR46797:SF23">
    <property type="entry name" value="HTH-TYPE TRANSCRIPTIONAL REGULATOR SUTR"/>
    <property type="match status" value="1"/>
</dbReference>
<dbReference type="Gene3D" id="1.10.260.40">
    <property type="entry name" value="lambda repressor-like DNA-binding domains"/>
    <property type="match status" value="1"/>
</dbReference>
<dbReference type="EMBL" id="JACIEI010000007">
    <property type="protein sequence ID" value="MBB3994728.1"/>
    <property type="molecule type" value="Genomic_DNA"/>
</dbReference>